<dbReference type="PANTHER" id="PTHR11361">
    <property type="entry name" value="DNA MISMATCH REPAIR PROTEIN MUTS FAMILY MEMBER"/>
    <property type="match status" value="1"/>
</dbReference>
<comment type="function">
    <text evidence="8 9">This protein is involved in the repair of mismatches in DNA. It is possible that it carries out the mismatch recognition step. This protein has a weak ATPase activity.</text>
</comment>
<dbReference type="GO" id="GO:0030983">
    <property type="term" value="F:mismatched DNA binding"/>
    <property type="evidence" value="ECO:0007669"/>
    <property type="project" value="InterPro"/>
</dbReference>
<evidence type="ECO:0000256" key="10">
    <source>
        <dbReference type="RuleBase" id="RU003756"/>
    </source>
</evidence>
<evidence type="ECO:0000256" key="1">
    <source>
        <dbReference type="ARBA" id="ARBA00006271"/>
    </source>
</evidence>
<evidence type="ECO:0000256" key="9">
    <source>
        <dbReference type="HAMAP-Rule" id="MF_00096"/>
    </source>
</evidence>
<dbReference type="Pfam" id="PF05192">
    <property type="entry name" value="MutS_III"/>
    <property type="match status" value="1"/>
</dbReference>
<dbReference type="InterPro" id="IPR000432">
    <property type="entry name" value="DNA_mismatch_repair_MutS_C"/>
</dbReference>
<evidence type="ECO:0000256" key="8">
    <source>
        <dbReference type="ARBA" id="ARBA00024647"/>
    </source>
</evidence>
<dbReference type="SMART" id="SM00534">
    <property type="entry name" value="MUTSac"/>
    <property type="match status" value="1"/>
</dbReference>
<dbReference type="InterPro" id="IPR036187">
    <property type="entry name" value="DNA_mismatch_repair_MutS_sf"/>
</dbReference>
<dbReference type="PANTHER" id="PTHR11361:SF34">
    <property type="entry name" value="DNA MISMATCH REPAIR PROTEIN MSH1, MITOCHONDRIAL"/>
    <property type="match status" value="1"/>
</dbReference>
<dbReference type="Gene3D" id="6.10.140.430">
    <property type="match status" value="1"/>
</dbReference>
<accession>A0A2A4Z5A3</accession>
<keyword evidence="5 9" id="KW-0067">ATP-binding</keyword>
<dbReference type="AlphaFoldDB" id="A0A2A4Z5A3"/>
<keyword evidence="3 9" id="KW-0547">Nucleotide-binding</keyword>
<evidence type="ECO:0000256" key="3">
    <source>
        <dbReference type="ARBA" id="ARBA00022741"/>
    </source>
</evidence>
<dbReference type="CDD" id="cd03284">
    <property type="entry name" value="ABC_MutS1"/>
    <property type="match status" value="1"/>
</dbReference>
<dbReference type="GO" id="GO:0005524">
    <property type="term" value="F:ATP binding"/>
    <property type="evidence" value="ECO:0007669"/>
    <property type="project" value="UniProtKB-UniRule"/>
</dbReference>
<dbReference type="FunFam" id="3.40.50.300:FF:000870">
    <property type="entry name" value="MutS protein homolog 4"/>
    <property type="match status" value="1"/>
</dbReference>
<dbReference type="GO" id="GO:0140664">
    <property type="term" value="F:ATP-dependent DNA damage sensor activity"/>
    <property type="evidence" value="ECO:0007669"/>
    <property type="project" value="InterPro"/>
</dbReference>
<dbReference type="SMART" id="SM00533">
    <property type="entry name" value="MUTSd"/>
    <property type="match status" value="1"/>
</dbReference>
<dbReference type="HAMAP" id="MF_00096">
    <property type="entry name" value="MutS"/>
    <property type="match status" value="1"/>
</dbReference>
<evidence type="ECO:0000256" key="2">
    <source>
        <dbReference type="ARBA" id="ARBA00021982"/>
    </source>
</evidence>
<dbReference type="InterPro" id="IPR007695">
    <property type="entry name" value="DNA_mismatch_repair_MutS-lik_N"/>
</dbReference>
<dbReference type="Pfam" id="PF05188">
    <property type="entry name" value="MutS_II"/>
    <property type="match status" value="1"/>
</dbReference>
<dbReference type="PROSITE" id="PS00486">
    <property type="entry name" value="DNA_MISMATCH_REPAIR_2"/>
    <property type="match status" value="1"/>
</dbReference>
<comment type="caution">
    <text evidence="12">The sequence shown here is derived from an EMBL/GenBank/DDBJ whole genome shotgun (WGS) entry which is preliminary data.</text>
</comment>
<dbReference type="PIRSF" id="PIRSF037677">
    <property type="entry name" value="DNA_mis_repair_Msh6"/>
    <property type="match status" value="1"/>
</dbReference>
<dbReference type="InterPro" id="IPR007860">
    <property type="entry name" value="DNA_mmatch_repair_MutS_con_dom"/>
</dbReference>
<organism evidence="12">
    <name type="scientific">OCS116 cluster bacterium</name>
    <dbReference type="NCBI Taxonomy" id="2030921"/>
    <lineage>
        <taxon>Bacteria</taxon>
        <taxon>Pseudomonadati</taxon>
        <taxon>Pseudomonadota</taxon>
        <taxon>Alphaproteobacteria</taxon>
        <taxon>OCS116 cluster</taxon>
    </lineage>
</organism>
<dbReference type="Gene3D" id="3.40.50.300">
    <property type="entry name" value="P-loop containing nucleotide triphosphate hydrolases"/>
    <property type="match status" value="1"/>
</dbReference>
<dbReference type="Pfam" id="PF00488">
    <property type="entry name" value="MutS_V"/>
    <property type="match status" value="1"/>
</dbReference>
<dbReference type="SUPFAM" id="SSF48334">
    <property type="entry name" value="DNA repair protein MutS, domain III"/>
    <property type="match status" value="1"/>
</dbReference>
<dbReference type="Gene3D" id="3.40.1170.10">
    <property type="entry name" value="DNA repair protein MutS, domain I"/>
    <property type="match status" value="1"/>
</dbReference>
<evidence type="ECO:0000259" key="11">
    <source>
        <dbReference type="PROSITE" id="PS00486"/>
    </source>
</evidence>
<dbReference type="InterPro" id="IPR017261">
    <property type="entry name" value="DNA_mismatch_repair_MutS/MSH"/>
</dbReference>
<dbReference type="FunFam" id="3.40.1170.10:FF:000001">
    <property type="entry name" value="DNA mismatch repair protein MutS"/>
    <property type="match status" value="1"/>
</dbReference>
<comment type="similarity">
    <text evidence="1 9 10">Belongs to the DNA mismatch repair MutS family.</text>
</comment>
<dbReference type="Pfam" id="PF05190">
    <property type="entry name" value="MutS_IV"/>
    <property type="match status" value="1"/>
</dbReference>
<dbReference type="SUPFAM" id="SSF52540">
    <property type="entry name" value="P-loop containing nucleoside triphosphate hydrolases"/>
    <property type="match status" value="1"/>
</dbReference>
<name>A0A2A4Z5A3_9PROT</name>
<dbReference type="Gene3D" id="1.10.1420.10">
    <property type="match status" value="2"/>
</dbReference>
<dbReference type="InterPro" id="IPR007696">
    <property type="entry name" value="DNA_mismatch_repair_MutS_core"/>
</dbReference>
<dbReference type="InterPro" id="IPR007861">
    <property type="entry name" value="DNA_mismatch_repair_MutS_clamp"/>
</dbReference>
<dbReference type="GO" id="GO:0003684">
    <property type="term" value="F:damaged DNA binding"/>
    <property type="evidence" value="ECO:0007669"/>
    <property type="project" value="UniProtKB-UniRule"/>
</dbReference>
<evidence type="ECO:0000256" key="4">
    <source>
        <dbReference type="ARBA" id="ARBA00022763"/>
    </source>
</evidence>
<evidence type="ECO:0000313" key="12">
    <source>
        <dbReference type="EMBL" id="PCJ02193.1"/>
    </source>
</evidence>
<keyword evidence="7 9" id="KW-0234">DNA repair</keyword>
<dbReference type="Pfam" id="PF01624">
    <property type="entry name" value="MutS_I"/>
    <property type="match status" value="1"/>
</dbReference>
<dbReference type="GO" id="GO:0006298">
    <property type="term" value="P:mismatch repair"/>
    <property type="evidence" value="ECO:0007669"/>
    <property type="project" value="UniProtKB-UniRule"/>
</dbReference>
<dbReference type="NCBIfam" id="NF003810">
    <property type="entry name" value="PRK05399.1"/>
    <property type="match status" value="1"/>
</dbReference>
<feature type="binding site" evidence="9">
    <location>
        <begin position="650"/>
        <end position="657"/>
    </location>
    <ligand>
        <name>ATP</name>
        <dbReference type="ChEBI" id="CHEBI:30616"/>
    </ligand>
</feature>
<evidence type="ECO:0000256" key="6">
    <source>
        <dbReference type="ARBA" id="ARBA00023125"/>
    </source>
</evidence>
<reference evidence="12" key="2">
    <citation type="journal article" date="2018" name="ISME J.">
        <title>A dynamic microbial community with high functional redundancy inhabits the cold, oxic subseafloor aquifer.</title>
        <authorList>
            <person name="Tully B.J."/>
            <person name="Wheat C.G."/>
            <person name="Glazer B.T."/>
            <person name="Huber J.A."/>
        </authorList>
    </citation>
    <scope>NUCLEOTIDE SEQUENCE</scope>
    <source>
        <strain evidence="12">NORP83</strain>
    </source>
</reference>
<keyword evidence="6 9" id="KW-0238">DNA-binding</keyword>
<evidence type="ECO:0000256" key="5">
    <source>
        <dbReference type="ARBA" id="ARBA00022840"/>
    </source>
</evidence>
<dbReference type="SUPFAM" id="SSF55271">
    <property type="entry name" value="DNA repair protein MutS, domain I"/>
    <property type="match status" value="1"/>
</dbReference>
<protein>
    <recommendedName>
        <fullName evidence="2 9">DNA mismatch repair protein MutS</fullName>
    </recommendedName>
</protein>
<keyword evidence="4 9" id="KW-0227">DNA damage</keyword>
<dbReference type="InterPro" id="IPR036678">
    <property type="entry name" value="MutS_con_dom_sf"/>
</dbReference>
<reference key="1">
    <citation type="submission" date="2017-08" db="EMBL/GenBank/DDBJ databases">
        <title>A dynamic microbial community with high functional redundancy inhabits the cold, oxic subseafloor aquifer.</title>
        <authorList>
            <person name="Tully B.J."/>
            <person name="Wheat C.G."/>
            <person name="Glazer B.T."/>
            <person name="Huber J.A."/>
        </authorList>
    </citation>
    <scope>NUCLEOTIDE SEQUENCE [LARGE SCALE GENOMIC DNA]</scope>
</reference>
<evidence type="ECO:0000256" key="7">
    <source>
        <dbReference type="ARBA" id="ARBA00023204"/>
    </source>
</evidence>
<dbReference type="Gene3D" id="3.30.420.110">
    <property type="entry name" value="MutS, connector domain"/>
    <property type="match status" value="1"/>
</dbReference>
<sequence>MMQQFMEIKIANPGKLLFFRMGDFYELFFDDAVAASLALNITLTKRGKHEGKDIPMCGVPVHASTGYLQKLAKKGFKVAIVDQLEDPKEAKKRGPKSVVKRGVVRIVTAGTLTEDSLLNARLNNYLLSIVPNISLSESSEPMLAVAWVDISTGSFACETMSLNNVNATIARLEAKEIIYSESLETFIEPFKAGNTPVNYLELWTERGAILSPCPQDSFDSQQATSNFSDYFDLSNITELGSFNRAELSALGGLYAYIHETQKGQMPILKRPDQHEMGSNMLIDAATRTSLEILRTQTGEKAGSLLNAIDRTVTGQAARLLAGRLSSPLTDQKTIENRLNMIAWFLDQSHYIHDFRDLIKSLPDIERALARLAIGRGGPRDLLSLRTAFLKAQQSEALFLNSERESWPQDLKTAIQNLNLSHCNLNQLLIDNLDDEVPLLARDGGFIRDGLRPDLDEARQLSTQGRQYIAGLERKYGQHTGVKNLRIKHNNMLGYFIEVSAANGDILLNQFKADFIHRQTMKNVVRFTSVELGELEVKISSAGNRSLEIELQEFEKLVNATTDFAPNLNKLAAALAELDVAAALALLAGEENYCRPKIDNSQIFNIENGRHIVVEQALKSRNEPAFIANGCLLNQAEKDSQKSARILLLTGPNMAGKSTYLRQNALIAILAQMGCYVPAQSAHIGIIDKLFSRVGASDDLARGRSTFMVEMVETATILNQATQKSLVILDEIGRGTATYDGLSIAWATIEHLHEQNGCRSLFATHYHELTGLNDKLKHLKNATMRVAEWNGEVRFLHEVRKGVAERSYGIHVAKLAGLPDLVINRATEVLEYLEKNQNKEIKQNMVDDLPLFNHARPKSFSQAADPVADQLKTRVAGIVPDDLTPKIALDLIYELKKIANKVT</sequence>
<dbReference type="GO" id="GO:0005829">
    <property type="term" value="C:cytosol"/>
    <property type="evidence" value="ECO:0007669"/>
    <property type="project" value="TreeGrafter"/>
</dbReference>
<dbReference type="SUPFAM" id="SSF53150">
    <property type="entry name" value="DNA repair protein MutS, domain II"/>
    <property type="match status" value="1"/>
</dbReference>
<dbReference type="InterPro" id="IPR027417">
    <property type="entry name" value="P-loop_NTPase"/>
</dbReference>
<proteinExistence type="inferred from homology"/>
<gene>
    <name evidence="9" type="primary">mutS</name>
    <name evidence="12" type="ORF">COB13_05730</name>
</gene>
<dbReference type="InterPro" id="IPR045076">
    <property type="entry name" value="MutS"/>
</dbReference>
<dbReference type="InterPro" id="IPR016151">
    <property type="entry name" value="DNA_mismatch_repair_MutS_N"/>
</dbReference>
<dbReference type="NCBIfam" id="TIGR01070">
    <property type="entry name" value="mutS1"/>
    <property type="match status" value="1"/>
</dbReference>
<dbReference type="InterPro" id="IPR005748">
    <property type="entry name" value="DNA_mismatch_repair_MutS"/>
</dbReference>
<feature type="domain" description="DNA mismatch repair proteins mutS family" evidence="11">
    <location>
        <begin position="724"/>
        <end position="740"/>
    </location>
</feature>
<dbReference type="EMBL" id="NVUS01000005">
    <property type="protein sequence ID" value="PCJ02193.1"/>
    <property type="molecule type" value="Genomic_DNA"/>
</dbReference>